<evidence type="ECO:0000256" key="3">
    <source>
        <dbReference type="ARBA" id="ARBA00022448"/>
    </source>
</evidence>
<evidence type="ECO:0000256" key="4">
    <source>
        <dbReference type="ARBA" id="ARBA00022475"/>
    </source>
</evidence>
<feature type="transmembrane region" description="Helical" evidence="8">
    <location>
        <begin position="302"/>
        <end position="320"/>
    </location>
</feature>
<evidence type="ECO:0000256" key="6">
    <source>
        <dbReference type="ARBA" id="ARBA00022989"/>
    </source>
</evidence>
<gene>
    <name evidence="9" type="ORF">GCM10022242_20600</name>
</gene>
<feature type="transmembrane region" description="Helical" evidence="8">
    <location>
        <begin position="144"/>
        <end position="164"/>
    </location>
</feature>
<feature type="transmembrane region" description="Helical" evidence="8">
    <location>
        <begin position="113"/>
        <end position="132"/>
    </location>
</feature>
<dbReference type="RefSeq" id="WP_344775007.1">
    <property type="nucleotide sequence ID" value="NZ_BAABAH010000006.1"/>
</dbReference>
<evidence type="ECO:0000313" key="9">
    <source>
        <dbReference type="EMBL" id="GAA3818636.1"/>
    </source>
</evidence>
<keyword evidence="5 8" id="KW-0812">Transmembrane</keyword>
<keyword evidence="4" id="KW-1003">Cell membrane</keyword>
<keyword evidence="10" id="KW-1185">Reference proteome</keyword>
<reference evidence="10" key="1">
    <citation type="journal article" date="2019" name="Int. J. Syst. Evol. Microbiol.">
        <title>The Global Catalogue of Microorganisms (GCM) 10K type strain sequencing project: providing services to taxonomists for standard genome sequencing and annotation.</title>
        <authorList>
            <consortium name="The Broad Institute Genomics Platform"/>
            <consortium name="The Broad Institute Genome Sequencing Center for Infectious Disease"/>
            <person name="Wu L."/>
            <person name="Ma J."/>
        </authorList>
    </citation>
    <scope>NUCLEOTIDE SEQUENCE [LARGE SCALE GENOMIC DNA]</scope>
    <source>
        <strain evidence="10">JCM 16953</strain>
    </source>
</reference>
<dbReference type="Proteomes" id="UP001501821">
    <property type="component" value="Unassembled WGS sequence"/>
</dbReference>
<dbReference type="EMBL" id="BAABAH010000006">
    <property type="protein sequence ID" value="GAA3818636.1"/>
    <property type="molecule type" value="Genomic_DNA"/>
</dbReference>
<proteinExistence type="inferred from homology"/>
<feature type="transmembrane region" description="Helical" evidence="8">
    <location>
        <begin position="12"/>
        <end position="34"/>
    </location>
</feature>
<keyword evidence="6 8" id="KW-1133">Transmembrane helix</keyword>
<dbReference type="Pfam" id="PF01032">
    <property type="entry name" value="FecCD"/>
    <property type="match status" value="1"/>
</dbReference>
<evidence type="ECO:0000256" key="1">
    <source>
        <dbReference type="ARBA" id="ARBA00004651"/>
    </source>
</evidence>
<dbReference type="SUPFAM" id="SSF81345">
    <property type="entry name" value="ABC transporter involved in vitamin B12 uptake, BtuC"/>
    <property type="match status" value="1"/>
</dbReference>
<evidence type="ECO:0000256" key="5">
    <source>
        <dbReference type="ARBA" id="ARBA00022692"/>
    </source>
</evidence>
<feature type="transmembrane region" description="Helical" evidence="8">
    <location>
        <begin position="233"/>
        <end position="259"/>
    </location>
</feature>
<evidence type="ECO:0000313" key="10">
    <source>
        <dbReference type="Proteomes" id="UP001501821"/>
    </source>
</evidence>
<sequence length="328" mass="33088">MTLAPGRGRAAYVVLGVLLVVALPASMFLGARWVPPSDLLDAGSGGRAIIEARLPRTALGLLVGAALALAGGCLQGLTRNPLADSGLLGVNAGASFAMVVSVSVLGVSSLQAYLWFALLGAASAAVAVHAVASFGRDGATPAKLVLAGAALSAGVASWTSAVLLTDRQTFDVMRRWQVGTIGGRDWDVVVTGLPFLAAGALLALAGARTLDTIALGDDLARGLGRHPARDRMAIGLAVVLLAGSATALAGPIAFVGLVVPHAVRALVGGAYVRVLPLSMGYGAALVLLADVVGRIVLPPTEVQVGIMTAVVGVPVFCWFLRRGRMAGL</sequence>
<keyword evidence="3" id="KW-0813">Transport</keyword>
<comment type="similarity">
    <text evidence="2">Belongs to the binding-protein-dependent transport system permease family. FecCD subfamily.</text>
</comment>
<dbReference type="InterPro" id="IPR000522">
    <property type="entry name" value="ABC_transptr_permease_BtuC"/>
</dbReference>
<dbReference type="InterPro" id="IPR037294">
    <property type="entry name" value="ABC_BtuC-like"/>
</dbReference>
<keyword evidence="7 8" id="KW-0472">Membrane</keyword>
<feature type="transmembrane region" description="Helical" evidence="8">
    <location>
        <begin position="271"/>
        <end position="296"/>
    </location>
</feature>
<dbReference type="Gene3D" id="1.10.3470.10">
    <property type="entry name" value="ABC transporter involved in vitamin B12 uptake, BtuC"/>
    <property type="match status" value="1"/>
</dbReference>
<dbReference type="CDD" id="cd06550">
    <property type="entry name" value="TM_ABC_iron-siderophores_like"/>
    <property type="match status" value="1"/>
</dbReference>
<evidence type="ECO:0000256" key="8">
    <source>
        <dbReference type="SAM" id="Phobius"/>
    </source>
</evidence>
<comment type="subcellular location">
    <subcellularLocation>
        <location evidence="1">Cell membrane</location>
        <topology evidence="1">Multi-pass membrane protein</topology>
    </subcellularLocation>
</comment>
<comment type="caution">
    <text evidence="9">The sequence shown here is derived from an EMBL/GenBank/DDBJ whole genome shotgun (WGS) entry which is preliminary data.</text>
</comment>
<evidence type="ECO:0000256" key="7">
    <source>
        <dbReference type="ARBA" id="ARBA00023136"/>
    </source>
</evidence>
<evidence type="ECO:0000256" key="2">
    <source>
        <dbReference type="ARBA" id="ARBA00007935"/>
    </source>
</evidence>
<name>A0ABP7IHJ7_9ACTN</name>
<feature type="transmembrane region" description="Helical" evidence="8">
    <location>
        <begin position="86"/>
        <end position="107"/>
    </location>
</feature>
<dbReference type="PANTHER" id="PTHR30472">
    <property type="entry name" value="FERRIC ENTEROBACTIN TRANSPORT SYSTEM PERMEASE PROTEIN"/>
    <property type="match status" value="1"/>
</dbReference>
<dbReference type="PANTHER" id="PTHR30472:SF1">
    <property type="entry name" value="FE(3+) DICITRATE TRANSPORT SYSTEM PERMEASE PROTEIN FECC-RELATED"/>
    <property type="match status" value="1"/>
</dbReference>
<organism evidence="9 10">
    <name type="scientific">Nocardioides panacisoli</name>
    <dbReference type="NCBI Taxonomy" id="627624"/>
    <lineage>
        <taxon>Bacteria</taxon>
        <taxon>Bacillati</taxon>
        <taxon>Actinomycetota</taxon>
        <taxon>Actinomycetes</taxon>
        <taxon>Propionibacteriales</taxon>
        <taxon>Nocardioidaceae</taxon>
        <taxon>Nocardioides</taxon>
    </lineage>
</organism>
<accession>A0ABP7IHJ7</accession>
<protein>
    <submittedName>
        <fullName evidence="9">Iron ABC transporter permease</fullName>
    </submittedName>
</protein>